<dbReference type="RefSeq" id="WP_378968478.1">
    <property type="nucleotide sequence ID" value="NZ_JBHSWN010000001.1"/>
</dbReference>
<comment type="caution">
    <text evidence="2">The sequence shown here is derived from an EMBL/GenBank/DDBJ whole genome shotgun (WGS) entry which is preliminary data.</text>
</comment>
<evidence type="ECO:0000256" key="1">
    <source>
        <dbReference type="SAM" id="SignalP"/>
    </source>
</evidence>
<reference evidence="3" key="1">
    <citation type="journal article" date="2019" name="Int. J. Syst. Evol. Microbiol.">
        <title>The Global Catalogue of Microorganisms (GCM) 10K type strain sequencing project: providing services to taxonomists for standard genome sequencing and annotation.</title>
        <authorList>
            <consortium name="The Broad Institute Genomics Platform"/>
            <consortium name="The Broad Institute Genome Sequencing Center for Infectious Disease"/>
            <person name="Wu L."/>
            <person name="Ma J."/>
        </authorList>
    </citation>
    <scope>NUCLEOTIDE SEQUENCE [LARGE SCALE GENOMIC DNA]</scope>
    <source>
        <strain evidence="3">CCUG 48316</strain>
    </source>
</reference>
<dbReference type="Proteomes" id="UP001596292">
    <property type="component" value="Unassembled WGS sequence"/>
</dbReference>
<proteinExistence type="predicted"/>
<protein>
    <submittedName>
        <fullName evidence="2">Uncharacterized protein</fullName>
    </submittedName>
</protein>
<keyword evidence="1" id="KW-0732">Signal</keyword>
<organism evidence="2 3">
    <name type="scientific">Methylobacterium komagatae</name>
    <dbReference type="NCBI Taxonomy" id="374425"/>
    <lineage>
        <taxon>Bacteria</taxon>
        <taxon>Pseudomonadati</taxon>
        <taxon>Pseudomonadota</taxon>
        <taxon>Alphaproteobacteria</taxon>
        <taxon>Hyphomicrobiales</taxon>
        <taxon>Methylobacteriaceae</taxon>
        <taxon>Methylobacterium</taxon>
    </lineage>
</organism>
<name>A0ABW2BHE7_9HYPH</name>
<sequence>MRKLTLTAAAFASLFGAALATPALAVPASPAGIAAPETMTEAVRMTPMERRMMHRRMERRMMHRHMERRMMRRHMERRMMRRGM</sequence>
<keyword evidence="3" id="KW-1185">Reference proteome</keyword>
<evidence type="ECO:0000313" key="2">
    <source>
        <dbReference type="EMBL" id="MFC6789475.1"/>
    </source>
</evidence>
<feature type="signal peptide" evidence="1">
    <location>
        <begin position="1"/>
        <end position="25"/>
    </location>
</feature>
<feature type="chain" id="PRO_5046086180" evidence="1">
    <location>
        <begin position="26"/>
        <end position="84"/>
    </location>
</feature>
<gene>
    <name evidence="2" type="ORF">ACFQE0_07475</name>
</gene>
<evidence type="ECO:0000313" key="3">
    <source>
        <dbReference type="Proteomes" id="UP001596292"/>
    </source>
</evidence>
<dbReference type="EMBL" id="JBHSWN010000001">
    <property type="protein sequence ID" value="MFC6789475.1"/>
    <property type="molecule type" value="Genomic_DNA"/>
</dbReference>
<accession>A0ABW2BHE7</accession>